<proteinExistence type="predicted"/>
<evidence type="ECO:0000313" key="1">
    <source>
        <dbReference type="EMBL" id="TXK26551.1"/>
    </source>
</evidence>
<dbReference type="Proteomes" id="UP000321926">
    <property type="component" value="Unassembled WGS sequence"/>
</dbReference>
<evidence type="ECO:0000313" key="2">
    <source>
        <dbReference type="Proteomes" id="UP000321926"/>
    </source>
</evidence>
<dbReference type="EMBL" id="VRTY01000127">
    <property type="protein sequence ID" value="TXK26551.1"/>
    <property type="molecule type" value="Genomic_DNA"/>
</dbReference>
<dbReference type="OrthoDB" id="852207at2"/>
<reference evidence="1 2" key="1">
    <citation type="submission" date="2019-08" db="EMBL/GenBank/DDBJ databases">
        <authorList>
            <person name="Shi S."/>
        </authorList>
    </citation>
    <scope>NUCLEOTIDE SEQUENCE [LARGE SCALE GENOMIC DNA]</scope>
    <source>
        <strain evidence="1 2">GY10130</strain>
    </source>
</reference>
<name>A0A5C8J016_9BACT</name>
<evidence type="ECO:0008006" key="3">
    <source>
        <dbReference type="Google" id="ProtNLM"/>
    </source>
</evidence>
<dbReference type="RefSeq" id="WP_147923887.1">
    <property type="nucleotide sequence ID" value="NZ_VRTY01000127.1"/>
</dbReference>
<sequence length="141" mass="16283">MIIQNNLIKLEYNPVTDILNVEWPNISADLLTEVKHTLKAIVDAIKHYDVKKLLINSQQTIIGISQSEYENILKSFSQDLNATRLQMVARIESKHLKRELLVKEVSLQLKNTSNFEFQNFTTMTDAISWLEKSKINSVRPV</sequence>
<accession>A0A5C8J016</accession>
<keyword evidence="2" id="KW-1185">Reference proteome</keyword>
<comment type="caution">
    <text evidence="1">The sequence shown here is derived from an EMBL/GenBank/DDBJ whole genome shotgun (WGS) entry which is preliminary data.</text>
</comment>
<gene>
    <name evidence="1" type="ORF">FVR03_21760</name>
</gene>
<dbReference type="AlphaFoldDB" id="A0A5C8J016"/>
<protein>
    <recommendedName>
        <fullName evidence="3">STAS/SEC14 domain-containing protein</fullName>
    </recommendedName>
</protein>
<organism evidence="1 2">
    <name type="scientific">Pontibacter qinzhouensis</name>
    <dbReference type="NCBI Taxonomy" id="2603253"/>
    <lineage>
        <taxon>Bacteria</taxon>
        <taxon>Pseudomonadati</taxon>
        <taxon>Bacteroidota</taxon>
        <taxon>Cytophagia</taxon>
        <taxon>Cytophagales</taxon>
        <taxon>Hymenobacteraceae</taxon>
        <taxon>Pontibacter</taxon>
    </lineage>
</organism>